<evidence type="ECO:0000256" key="1">
    <source>
        <dbReference type="ARBA" id="ARBA00022468"/>
    </source>
</evidence>
<evidence type="ECO:0000256" key="6">
    <source>
        <dbReference type="SAM" id="MobiDB-lite"/>
    </source>
</evidence>
<dbReference type="CDD" id="cd00159">
    <property type="entry name" value="RhoGAP"/>
    <property type="match status" value="1"/>
</dbReference>
<gene>
    <name evidence="9" type="ORF">BP5553_08007</name>
</gene>
<keyword evidence="2 4" id="KW-0479">Metal-binding</keyword>
<dbReference type="GO" id="GO:0005938">
    <property type="term" value="C:cell cortex"/>
    <property type="evidence" value="ECO:0007669"/>
    <property type="project" value="UniProtKB-ARBA"/>
</dbReference>
<dbReference type="FunFam" id="2.10.110.10:FF:000121">
    <property type="entry name" value="Rho GTPase activator Rga"/>
    <property type="match status" value="1"/>
</dbReference>
<dbReference type="PROSITE" id="PS50023">
    <property type="entry name" value="LIM_DOMAIN_2"/>
    <property type="match status" value="1"/>
</dbReference>
<evidence type="ECO:0000256" key="4">
    <source>
        <dbReference type="PROSITE-ProRule" id="PRU00125"/>
    </source>
</evidence>
<dbReference type="GO" id="GO:0005096">
    <property type="term" value="F:GTPase activator activity"/>
    <property type="evidence" value="ECO:0007669"/>
    <property type="project" value="UniProtKB-KW"/>
</dbReference>
<dbReference type="GeneID" id="43600856"/>
<feature type="region of interest" description="Disordered" evidence="6">
    <location>
        <begin position="166"/>
        <end position="610"/>
    </location>
</feature>
<dbReference type="EMBL" id="NPIC01000008">
    <property type="protein sequence ID" value="RDL33639.1"/>
    <property type="molecule type" value="Genomic_DNA"/>
</dbReference>
<dbReference type="GO" id="GO:0046872">
    <property type="term" value="F:metal ion binding"/>
    <property type="evidence" value="ECO:0007669"/>
    <property type="project" value="UniProtKB-KW"/>
</dbReference>
<keyword evidence="4" id="KW-0440">LIM domain</keyword>
<dbReference type="SMART" id="SM00324">
    <property type="entry name" value="RhoGAP"/>
    <property type="match status" value="1"/>
</dbReference>
<reference evidence="9 10" key="1">
    <citation type="journal article" date="2018" name="IMA Fungus">
        <title>IMA Genome-F 9: Draft genome sequence of Annulohypoxylon stygium, Aspergillus mulundensis, Berkeleyomyces basicola (syn. Thielaviopsis basicola), Ceratocystis smalleyi, two Cercospora beticola strains, Coleophoma cylindrospora, Fusarium fracticaudum, Phialophora cf. hyalina, and Morchella septimelata.</title>
        <authorList>
            <person name="Wingfield B.D."/>
            <person name="Bills G.F."/>
            <person name="Dong Y."/>
            <person name="Huang W."/>
            <person name="Nel W.J."/>
            <person name="Swalarsk-Parry B.S."/>
            <person name="Vaghefi N."/>
            <person name="Wilken P.M."/>
            <person name="An Z."/>
            <person name="de Beer Z.W."/>
            <person name="De Vos L."/>
            <person name="Chen L."/>
            <person name="Duong T.A."/>
            <person name="Gao Y."/>
            <person name="Hammerbacher A."/>
            <person name="Kikkert J.R."/>
            <person name="Li Y."/>
            <person name="Li H."/>
            <person name="Li K."/>
            <person name="Li Q."/>
            <person name="Liu X."/>
            <person name="Ma X."/>
            <person name="Naidoo K."/>
            <person name="Pethybridge S.J."/>
            <person name="Sun J."/>
            <person name="Steenkamp E.T."/>
            <person name="van der Nest M.A."/>
            <person name="van Wyk S."/>
            <person name="Wingfield M.J."/>
            <person name="Xiong C."/>
            <person name="Yue Q."/>
            <person name="Zhang X."/>
        </authorList>
    </citation>
    <scope>NUCLEOTIDE SEQUENCE [LARGE SCALE GENOMIC DNA]</scope>
    <source>
        <strain evidence="9 10">BP 5553</strain>
    </source>
</reference>
<keyword evidence="10" id="KW-1185">Reference proteome</keyword>
<feature type="compositionally biased region" description="Polar residues" evidence="6">
    <location>
        <begin position="318"/>
        <end position="327"/>
    </location>
</feature>
<sequence>MESPADYMDSPMDGDDVAYPCKGCGEVLEEGKAFELAGNRWHLNCFRCNTCETLLDSDANLLLLGDGSLICNNCTYSCNACGNKIEDLAILTGDQAFCATCFRCRNCKRKIENLRYARTSQGIFCMSCHESLMARRRKKSRAAANAKKKEDQSPMLVDKSLPALPSNAVLQNNFPPDRETPSSLDTDAPTELSPRPRQTYQNDSSSRSSSRRPRDHSPERTPSEGPHKDGLTLPTTTYRNNRHSAISQASDANNGDGESFFIPLALDPSPAPAITPRSTSDTLTDPPRRTREGKAGDKDYFSVNKSNGRSQHEAQKTADVNSSSSTPHIAFQDKGRQPSADETSQIKESIRKAQAGGKVSARNSPAIGSDDVRVQHANSSKSSSSSSKNPSSSEKFRLGEVPKNKKTGTPRRGSQPDTEDMSPVSTSSGAQPALPPRKDSTMSIPKTESPHVHLGTERGGTPRSSQESRTRDDIGSRPSMDSNASSIPASRSIPRKDLPQGIVKNVVSTMGSSSGAETSPSTDSSSDTPGHTPTLNGKAISGPTLLQSPMEEDLEIPSRAPARPAGPAPKLSDTYMAPRAPPAPPAGMPHTPKDSLNGAPPSPKLPRWSAGGDFTMDEDMARILGGTDEGSQSILRRVSNAVRHGRNASEASSAGRHVGHGRSVSETTARTVASPRWPKTPIMEGVNTKDISSPISISSPTPGDDPALLRRQLRNSEQRVAELERQFASEKDLKQLNRKLVEKRKTVSVLDSQTEIMIRQLEVLAGYVEKAKDSKQPIDIAELEESSIKDFVQKLERLKQTMSGAVEALYEERNELLEEKNQIVADRDRALVEFEQLSSKNAQLADMNNDLTHQIQERFKAQSGHMESPRPPMNGLGIYTHHSKDKSTISIDDASLRPLTGTTVFSSVNAYPQAMDHDPNMEPATVLSAPHVVNIRKGQAKKFNWKRGGQTVAKGVSKGFKGAFGSVQPTNQQWQGQTGDSIGMPYNMTVTPLDSAGGMSSGSLPRTATNDPSRQGFGLFKKGSAMPKSMSNGNIAAAEAPSTLFGSDLVERAEYERRQIPSVVTRCIEEVELRGMDIEGIYRKTGGSGQVKMIQEGFDRMEDFDISDPGLDITAVTSVLKQYFRRLPTPLLTFDVYDRVLESASIEDDKERCSHLWKTFNSLPPKHRDCLEFLIFHLARVAVRESENLMTPKNLAVVFAPTIMRDHSLEREMTDMHAKNNAVQFIIENSHEIFGNA</sequence>
<dbReference type="CDD" id="cd09394">
    <property type="entry name" value="LIM1_Rga"/>
    <property type="match status" value="1"/>
</dbReference>
<dbReference type="InterPro" id="IPR008936">
    <property type="entry name" value="Rho_GTPase_activation_prot"/>
</dbReference>
<dbReference type="Proteomes" id="UP000254866">
    <property type="component" value="Unassembled WGS sequence"/>
</dbReference>
<feature type="region of interest" description="Disordered" evidence="6">
    <location>
        <begin position="645"/>
        <end position="705"/>
    </location>
</feature>
<feature type="compositionally biased region" description="Low complexity" evidence="6">
    <location>
        <begin position="378"/>
        <end position="393"/>
    </location>
</feature>
<comment type="caution">
    <text evidence="9">The sequence shown here is derived from an EMBL/GenBank/DDBJ whole genome shotgun (WGS) entry which is preliminary data.</text>
</comment>
<evidence type="ECO:0000259" key="7">
    <source>
        <dbReference type="PROSITE" id="PS50023"/>
    </source>
</evidence>
<evidence type="ECO:0000256" key="3">
    <source>
        <dbReference type="ARBA" id="ARBA00022833"/>
    </source>
</evidence>
<keyword evidence="3 4" id="KW-0862">Zinc</keyword>
<evidence type="ECO:0008006" key="11">
    <source>
        <dbReference type="Google" id="ProtNLM"/>
    </source>
</evidence>
<feature type="compositionally biased region" description="Low complexity" evidence="6">
    <location>
        <begin position="691"/>
        <end position="702"/>
    </location>
</feature>
<dbReference type="FunFam" id="1.10.555.10:FF:000043">
    <property type="entry name" value="Rho GTPase activator Rga"/>
    <property type="match status" value="1"/>
</dbReference>
<evidence type="ECO:0000259" key="8">
    <source>
        <dbReference type="PROSITE" id="PS50238"/>
    </source>
</evidence>
<feature type="domain" description="Rho-GAP" evidence="8">
    <location>
        <begin position="1047"/>
        <end position="1234"/>
    </location>
</feature>
<accession>A0A370TFG3</accession>
<name>A0A370TFG3_9HELO</name>
<dbReference type="InterPro" id="IPR001781">
    <property type="entry name" value="Znf_LIM"/>
</dbReference>
<dbReference type="RefSeq" id="XP_031866921.1">
    <property type="nucleotide sequence ID" value="XM_032016630.1"/>
</dbReference>
<feature type="compositionally biased region" description="Polar residues" evidence="6">
    <location>
        <begin position="233"/>
        <end position="253"/>
    </location>
</feature>
<dbReference type="PROSITE" id="PS50238">
    <property type="entry name" value="RHOGAP"/>
    <property type="match status" value="1"/>
</dbReference>
<dbReference type="FunFam" id="2.10.110.10:FF:000044">
    <property type="entry name" value="Rho GTPase activator Rga"/>
    <property type="match status" value="1"/>
</dbReference>
<evidence type="ECO:0000313" key="9">
    <source>
        <dbReference type="EMBL" id="RDL33639.1"/>
    </source>
</evidence>
<dbReference type="InterPro" id="IPR000198">
    <property type="entry name" value="RhoGAP_dom"/>
</dbReference>
<dbReference type="Gene3D" id="2.10.110.10">
    <property type="entry name" value="Cysteine Rich Protein"/>
    <property type="match status" value="2"/>
</dbReference>
<feature type="compositionally biased region" description="Basic and acidic residues" evidence="6">
    <location>
        <begin position="466"/>
        <end position="475"/>
    </location>
</feature>
<proteinExistence type="predicted"/>
<feature type="compositionally biased region" description="Polar residues" evidence="6">
    <location>
        <begin position="967"/>
        <end position="980"/>
    </location>
</feature>
<dbReference type="PANTHER" id="PTHR23176">
    <property type="entry name" value="RHO/RAC/CDC GTPASE-ACTIVATING PROTEIN"/>
    <property type="match status" value="1"/>
</dbReference>
<feature type="coiled-coil region" evidence="5">
    <location>
        <begin position="706"/>
        <end position="753"/>
    </location>
</feature>
<feature type="compositionally biased region" description="Basic and acidic residues" evidence="6">
    <location>
        <begin position="215"/>
        <end position="230"/>
    </location>
</feature>
<dbReference type="CDD" id="cd09395">
    <property type="entry name" value="LIM2_Rga"/>
    <property type="match status" value="1"/>
</dbReference>
<feature type="compositionally biased region" description="Basic and acidic residues" evidence="6">
    <location>
        <begin position="286"/>
        <end position="300"/>
    </location>
</feature>
<dbReference type="SMART" id="SM00132">
    <property type="entry name" value="LIM"/>
    <property type="match status" value="2"/>
</dbReference>
<feature type="region of interest" description="Disordered" evidence="6">
    <location>
        <begin position="963"/>
        <end position="983"/>
    </location>
</feature>
<organism evidence="9 10">
    <name type="scientific">Venustampulla echinocandica</name>
    <dbReference type="NCBI Taxonomy" id="2656787"/>
    <lineage>
        <taxon>Eukaryota</taxon>
        <taxon>Fungi</taxon>
        <taxon>Dikarya</taxon>
        <taxon>Ascomycota</taxon>
        <taxon>Pezizomycotina</taxon>
        <taxon>Leotiomycetes</taxon>
        <taxon>Helotiales</taxon>
        <taxon>Pleuroascaceae</taxon>
        <taxon>Venustampulla</taxon>
    </lineage>
</organism>
<evidence type="ECO:0000313" key="10">
    <source>
        <dbReference type="Proteomes" id="UP000254866"/>
    </source>
</evidence>
<protein>
    <recommendedName>
        <fullName evidence="11">GTPase activation, GAP</fullName>
    </recommendedName>
</protein>
<feature type="coiled-coil region" evidence="5">
    <location>
        <begin position="781"/>
        <end position="826"/>
    </location>
</feature>
<dbReference type="SUPFAM" id="SSF48350">
    <property type="entry name" value="GTPase activation domain, GAP"/>
    <property type="match status" value="1"/>
</dbReference>
<feature type="compositionally biased region" description="Low complexity" evidence="6">
    <location>
        <begin position="511"/>
        <end position="534"/>
    </location>
</feature>
<feature type="compositionally biased region" description="Basic and acidic residues" evidence="6">
    <location>
        <begin position="394"/>
        <end position="403"/>
    </location>
</feature>
<dbReference type="Pfam" id="PF00412">
    <property type="entry name" value="LIM"/>
    <property type="match status" value="1"/>
</dbReference>
<dbReference type="Pfam" id="PF00620">
    <property type="entry name" value="RhoGAP"/>
    <property type="match status" value="1"/>
</dbReference>
<dbReference type="GO" id="GO:0007165">
    <property type="term" value="P:signal transduction"/>
    <property type="evidence" value="ECO:0007669"/>
    <property type="project" value="InterPro"/>
</dbReference>
<dbReference type="OrthoDB" id="79452at2759"/>
<dbReference type="PROSITE" id="PS00478">
    <property type="entry name" value="LIM_DOMAIN_1"/>
    <property type="match status" value="1"/>
</dbReference>
<dbReference type="Gene3D" id="1.10.555.10">
    <property type="entry name" value="Rho GTPase activation protein"/>
    <property type="match status" value="1"/>
</dbReference>
<feature type="region of interest" description="Disordered" evidence="6">
    <location>
        <begin position="139"/>
        <end position="158"/>
    </location>
</feature>
<keyword evidence="5" id="KW-0175">Coiled coil</keyword>
<dbReference type="STRING" id="2656787.A0A370TFG3"/>
<dbReference type="PANTHER" id="PTHR23176:SF128">
    <property type="entry name" value="RHO GTPASE-ACTIVATING PROTEIN RGD1"/>
    <property type="match status" value="1"/>
</dbReference>
<feature type="compositionally biased region" description="Polar residues" evidence="6">
    <location>
        <begin position="479"/>
        <end position="489"/>
    </location>
</feature>
<keyword evidence="1" id="KW-0343">GTPase activation</keyword>
<dbReference type="AlphaFoldDB" id="A0A370TFG3"/>
<evidence type="ECO:0000256" key="2">
    <source>
        <dbReference type="ARBA" id="ARBA00022723"/>
    </source>
</evidence>
<evidence type="ECO:0000256" key="5">
    <source>
        <dbReference type="SAM" id="Coils"/>
    </source>
</evidence>
<dbReference type="InterPro" id="IPR050729">
    <property type="entry name" value="Rho-GAP"/>
</dbReference>
<feature type="compositionally biased region" description="Low complexity" evidence="6">
    <location>
        <begin position="559"/>
        <end position="569"/>
    </location>
</feature>
<feature type="domain" description="LIM zinc-binding" evidence="7">
    <location>
        <begin position="19"/>
        <end position="81"/>
    </location>
</feature>